<dbReference type="SUPFAM" id="SSF50249">
    <property type="entry name" value="Nucleic acid-binding proteins"/>
    <property type="match status" value="1"/>
</dbReference>
<keyword evidence="2" id="KW-0689">Ribosomal protein</keyword>
<dbReference type="OrthoDB" id="274752at2759"/>
<dbReference type="PANTHER" id="PTHR10744:SF1">
    <property type="entry name" value="SMALL RIBOSOMAL SUBUNIT PROTEIN US17M"/>
    <property type="match status" value="1"/>
</dbReference>
<accession>A0A1R2BZ81</accession>
<dbReference type="InterPro" id="IPR012340">
    <property type="entry name" value="NA-bd_OB-fold"/>
</dbReference>
<dbReference type="GO" id="GO:0005739">
    <property type="term" value="C:mitochondrion"/>
    <property type="evidence" value="ECO:0007669"/>
    <property type="project" value="TreeGrafter"/>
</dbReference>
<keyword evidence="3" id="KW-0687">Ribonucleoprotein</keyword>
<dbReference type="GO" id="GO:0006412">
    <property type="term" value="P:translation"/>
    <property type="evidence" value="ECO:0007669"/>
    <property type="project" value="InterPro"/>
</dbReference>
<dbReference type="Proteomes" id="UP000187209">
    <property type="component" value="Unassembled WGS sequence"/>
</dbReference>
<dbReference type="PRINTS" id="PR00973">
    <property type="entry name" value="RIBOSOMALS17"/>
</dbReference>
<evidence type="ECO:0008006" key="7">
    <source>
        <dbReference type="Google" id="ProtNLM"/>
    </source>
</evidence>
<organism evidence="5 6">
    <name type="scientific">Stentor coeruleus</name>
    <dbReference type="NCBI Taxonomy" id="5963"/>
    <lineage>
        <taxon>Eukaryota</taxon>
        <taxon>Sar</taxon>
        <taxon>Alveolata</taxon>
        <taxon>Ciliophora</taxon>
        <taxon>Postciliodesmatophora</taxon>
        <taxon>Heterotrichea</taxon>
        <taxon>Heterotrichida</taxon>
        <taxon>Stentoridae</taxon>
        <taxon>Stentor</taxon>
    </lineage>
</organism>
<evidence type="ECO:0000313" key="6">
    <source>
        <dbReference type="Proteomes" id="UP000187209"/>
    </source>
</evidence>
<dbReference type="GO" id="GO:0003735">
    <property type="term" value="F:structural constituent of ribosome"/>
    <property type="evidence" value="ECO:0007669"/>
    <property type="project" value="InterPro"/>
</dbReference>
<reference evidence="5 6" key="1">
    <citation type="submission" date="2016-11" db="EMBL/GenBank/DDBJ databases">
        <title>The macronuclear genome of Stentor coeruleus: a giant cell with tiny introns.</title>
        <authorList>
            <person name="Slabodnick M."/>
            <person name="Ruby J.G."/>
            <person name="Reiff S.B."/>
            <person name="Swart E.C."/>
            <person name="Gosai S."/>
            <person name="Prabakaran S."/>
            <person name="Witkowska E."/>
            <person name="Larue G.E."/>
            <person name="Fisher S."/>
            <person name="Freeman R.M."/>
            <person name="Gunawardena J."/>
            <person name="Chu W."/>
            <person name="Stover N.A."/>
            <person name="Gregory B.D."/>
            <person name="Nowacki M."/>
            <person name="Derisi J."/>
            <person name="Roy S.W."/>
            <person name="Marshall W.F."/>
            <person name="Sood P."/>
        </authorList>
    </citation>
    <scope>NUCLEOTIDE SEQUENCE [LARGE SCALE GENOMIC DNA]</scope>
    <source>
        <strain evidence="5">WM001</strain>
    </source>
</reference>
<proteinExistence type="inferred from homology"/>
<dbReference type="InterPro" id="IPR000266">
    <property type="entry name" value="Ribosomal_uS17"/>
</dbReference>
<evidence type="ECO:0000256" key="1">
    <source>
        <dbReference type="ARBA" id="ARBA00010254"/>
    </source>
</evidence>
<dbReference type="Pfam" id="PF00366">
    <property type="entry name" value="Ribosomal_S17"/>
    <property type="match status" value="1"/>
</dbReference>
<dbReference type="CDD" id="cd00364">
    <property type="entry name" value="Ribosomal_uS17"/>
    <property type="match status" value="1"/>
</dbReference>
<dbReference type="PANTHER" id="PTHR10744">
    <property type="entry name" value="40S RIBOSOMAL PROTEIN S11 FAMILY MEMBER"/>
    <property type="match status" value="1"/>
</dbReference>
<dbReference type="NCBIfam" id="NF004123">
    <property type="entry name" value="PRK05610.1"/>
    <property type="match status" value="1"/>
</dbReference>
<keyword evidence="6" id="KW-1185">Reference proteome</keyword>
<dbReference type="GO" id="GO:0005840">
    <property type="term" value="C:ribosome"/>
    <property type="evidence" value="ECO:0007669"/>
    <property type="project" value="UniProtKB-KW"/>
</dbReference>
<evidence type="ECO:0000256" key="4">
    <source>
        <dbReference type="SAM" id="MobiDB-lite"/>
    </source>
</evidence>
<dbReference type="AlphaFoldDB" id="A0A1R2BZ81"/>
<evidence type="ECO:0000313" key="5">
    <source>
        <dbReference type="EMBL" id="OMJ82069.1"/>
    </source>
</evidence>
<comment type="caution">
    <text evidence="5">The sequence shown here is derived from an EMBL/GenBank/DDBJ whole genome shotgun (WGS) entry which is preliminary data.</text>
</comment>
<name>A0A1R2BZ81_9CILI</name>
<gene>
    <name evidence="5" type="ORF">SteCoe_17342</name>
</gene>
<dbReference type="Gene3D" id="2.40.50.140">
    <property type="entry name" value="Nucleic acid-binding proteins"/>
    <property type="match status" value="1"/>
</dbReference>
<dbReference type="GO" id="GO:1990904">
    <property type="term" value="C:ribonucleoprotein complex"/>
    <property type="evidence" value="ECO:0007669"/>
    <property type="project" value="UniProtKB-KW"/>
</dbReference>
<feature type="region of interest" description="Disordered" evidence="4">
    <location>
        <begin position="107"/>
        <end position="138"/>
    </location>
</feature>
<sequence>MSTIWNFMNPLKTGGIRLGKSGRELYGTVVRAGVNRKTVVVKVNRFFYDQHYQKTYSCSRNFHAHDEEEFCKIGDKVIIQSCRPLSKLKRYFIRNVVVMGGRTYTPAVPKGLEEAAPINEEPETEIKEEKANDKESDK</sequence>
<comment type="similarity">
    <text evidence="1">Belongs to the universal ribosomal protein uS17 family.</text>
</comment>
<dbReference type="EMBL" id="MPUH01000355">
    <property type="protein sequence ID" value="OMJ82069.1"/>
    <property type="molecule type" value="Genomic_DNA"/>
</dbReference>
<evidence type="ECO:0000256" key="2">
    <source>
        <dbReference type="ARBA" id="ARBA00022980"/>
    </source>
</evidence>
<feature type="compositionally biased region" description="Basic and acidic residues" evidence="4">
    <location>
        <begin position="124"/>
        <end position="138"/>
    </location>
</feature>
<protein>
    <recommendedName>
        <fullName evidence="7">30S ribosomal protein S17</fullName>
    </recommendedName>
</protein>
<evidence type="ECO:0000256" key="3">
    <source>
        <dbReference type="ARBA" id="ARBA00023274"/>
    </source>
</evidence>